<keyword evidence="2" id="KW-1185">Reference proteome</keyword>
<accession>A0A399EW85</accession>
<organism evidence="1 2">
    <name type="scientific">Calidithermus roseus</name>
    <dbReference type="NCBI Taxonomy" id="1644118"/>
    <lineage>
        <taxon>Bacteria</taxon>
        <taxon>Thermotogati</taxon>
        <taxon>Deinococcota</taxon>
        <taxon>Deinococci</taxon>
        <taxon>Thermales</taxon>
        <taxon>Thermaceae</taxon>
        <taxon>Calidithermus</taxon>
    </lineage>
</organism>
<evidence type="ECO:0000313" key="2">
    <source>
        <dbReference type="Proteomes" id="UP000265341"/>
    </source>
</evidence>
<reference evidence="1 2" key="1">
    <citation type="submission" date="2018-08" db="EMBL/GenBank/DDBJ databases">
        <title>Meiothermus roseus NBRC 110900 genome sequencing project.</title>
        <authorList>
            <person name="Da Costa M.S."/>
            <person name="Albuquerque L."/>
            <person name="Raposo P."/>
            <person name="Froufe H.J.C."/>
            <person name="Barroso C.S."/>
            <person name="Egas C."/>
        </authorList>
    </citation>
    <scope>NUCLEOTIDE SEQUENCE [LARGE SCALE GENOMIC DNA]</scope>
    <source>
        <strain evidence="1 2">NBRC 110900</strain>
    </source>
</reference>
<dbReference type="EMBL" id="QWLA01000015">
    <property type="protein sequence ID" value="RIH87895.1"/>
    <property type="molecule type" value="Genomic_DNA"/>
</dbReference>
<comment type="caution">
    <text evidence="1">The sequence shown here is derived from an EMBL/GenBank/DDBJ whole genome shotgun (WGS) entry which is preliminary data.</text>
</comment>
<evidence type="ECO:0008006" key="3">
    <source>
        <dbReference type="Google" id="ProtNLM"/>
    </source>
</evidence>
<proteinExistence type="predicted"/>
<gene>
    <name evidence="1" type="ORF">Mrose_01133</name>
</gene>
<dbReference type="Proteomes" id="UP000265341">
    <property type="component" value="Unassembled WGS sequence"/>
</dbReference>
<dbReference type="Gene3D" id="2.60.120.10">
    <property type="entry name" value="Jelly Rolls"/>
    <property type="match status" value="1"/>
</dbReference>
<evidence type="ECO:0000313" key="1">
    <source>
        <dbReference type="EMBL" id="RIH87895.1"/>
    </source>
</evidence>
<dbReference type="SUPFAM" id="SSF51182">
    <property type="entry name" value="RmlC-like cupins"/>
    <property type="match status" value="1"/>
</dbReference>
<dbReference type="AlphaFoldDB" id="A0A399EW85"/>
<name>A0A399EW85_9DEIN</name>
<dbReference type="InterPro" id="IPR014710">
    <property type="entry name" value="RmlC-like_jellyroll"/>
</dbReference>
<dbReference type="OrthoDB" id="6058at2"/>
<sequence length="208" mass="23936">MNWPRVSNEEMHSRIVRFDHLKTQGVPLMFIDSILPGHQRMNYAVIGDTASENAEFKPAITAPHKFQIGMGFAEPGNGPAFHTHDYVEAFFILEGRWRYYWGNEPGKVEGEAILNKWDFISLPPGLYRGFEVVGEDIGWFFAVLDPHDVFNGKDPYWDPEVERKAAEYGFKADASGKMIKPENYSELKGQMMQHLMGVLRRWEDSHRG</sequence>
<dbReference type="RefSeq" id="WP_119276456.1">
    <property type="nucleotide sequence ID" value="NZ_QWLA01000015.1"/>
</dbReference>
<dbReference type="InterPro" id="IPR011051">
    <property type="entry name" value="RmlC_Cupin_sf"/>
</dbReference>
<protein>
    <recommendedName>
        <fullName evidence="3">Cupin domain protein</fullName>
    </recommendedName>
</protein>